<protein>
    <submittedName>
        <fullName evidence="1">Uncharacterized protein</fullName>
    </submittedName>
</protein>
<keyword evidence="2" id="KW-1185">Reference proteome</keyword>
<gene>
    <name evidence="1" type="ORF">O3I_025040</name>
</gene>
<dbReference type="Proteomes" id="UP000006304">
    <property type="component" value="Chromosome"/>
</dbReference>
<sequence length="71" mass="8317">MKFERRNLDNGQRVEFEWEPAEQDGYDFRAVRVWPEGAAPVEPQTRQAGQGMTMAAWDIDPITNQRHQIDE</sequence>
<evidence type="ECO:0000313" key="2">
    <source>
        <dbReference type="Proteomes" id="UP000006304"/>
    </source>
</evidence>
<dbReference type="HOGENOM" id="CLU_2735988_0_0_11"/>
<accession>K0F0M3</accession>
<dbReference type="AlphaFoldDB" id="K0F0M3"/>
<reference evidence="1 2" key="1">
    <citation type="journal article" date="2012" name="J. Bacteriol.">
        <title>Complete genome sequence of Nocardia brasiliensis HUJEG-1.</title>
        <authorList>
            <person name="Vera-Cabrera L."/>
            <person name="Ortiz-Lopez R."/>
            <person name="Elizondo-Gonzalez R."/>
            <person name="Perez-Maya A.A."/>
            <person name="Ocampo-Candiani J."/>
        </authorList>
    </citation>
    <scope>NUCLEOTIDE SEQUENCE [LARGE SCALE GENOMIC DNA]</scope>
    <source>
        <strain evidence="2">ATCC 700358</strain>
    </source>
</reference>
<evidence type="ECO:0000313" key="1">
    <source>
        <dbReference type="EMBL" id="AFU02959.1"/>
    </source>
</evidence>
<organism evidence="1 2">
    <name type="scientific">Nocardia brasiliensis (strain ATCC 700358 / HUJEG-1)</name>
    <dbReference type="NCBI Taxonomy" id="1133849"/>
    <lineage>
        <taxon>Bacteria</taxon>
        <taxon>Bacillati</taxon>
        <taxon>Actinomycetota</taxon>
        <taxon>Actinomycetes</taxon>
        <taxon>Mycobacteriales</taxon>
        <taxon>Nocardiaceae</taxon>
        <taxon>Nocardia</taxon>
    </lineage>
</organism>
<name>K0F0M3_NOCB7</name>
<dbReference type="KEGG" id="nbr:O3I_025040"/>
<proteinExistence type="predicted"/>
<dbReference type="eggNOG" id="ENOG5032FHN">
    <property type="taxonomic scope" value="Bacteria"/>
</dbReference>
<dbReference type="EMBL" id="CP003876">
    <property type="protein sequence ID" value="AFU02959.1"/>
    <property type="molecule type" value="Genomic_DNA"/>
</dbReference>